<dbReference type="EMBL" id="AGNL01029191">
    <property type="protein sequence ID" value="EJK57187.1"/>
    <property type="molecule type" value="Genomic_DNA"/>
</dbReference>
<dbReference type="Proteomes" id="UP000266841">
    <property type="component" value="Unassembled WGS sequence"/>
</dbReference>
<evidence type="ECO:0000313" key="2">
    <source>
        <dbReference type="EMBL" id="EJK57187.1"/>
    </source>
</evidence>
<evidence type="ECO:0000256" key="1">
    <source>
        <dbReference type="SAM" id="MobiDB-lite"/>
    </source>
</evidence>
<name>K0SF25_THAOC</name>
<organism evidence="2 3">
    <name type="scientific">Thalassiosira oceanica</name>
    <name type="common">Marine diatom</name>
    <dbReference type="NCBI Taxonomy" id="159749"/>
    <lineage>
        <taxon>Eukaryota</taxon>
        <taxon>Sar</taxon>
        <taxon>Stramenopiles</taxon>
        <taxon>Ochrophyta</taxon>
        <taxon>Bacillariophyta</taxon>
        <taxon>Coscinodiscophyceae</taxon>
        <taxon>Thalassiosirophycidae</taxon>
        <taxon>Thalassiosirales</taxon>
        <taxon>Thalassiosiraceae</taxon>
        <taxon>Thalassiosira</taxon>
    </lineage>
</organism>
<feature type="region of interest" description="Disordered" evidence="1">
    <location>
        <begin position="1"/>
        <end position="75"/>
    </location>
</feature>
<protein>
    <submittedName>
        <fullName evidence="2">Uncharacterized protein</fullName>
    </submittedName>
</protein>
<sequence>TLRRPVGPARATDEADDFAVRRKKPPRGATRSRSTPRTAKDRARKPPRRPAPTGRNPRLPALTAAKSRRKKGHGPGASMLLIFSYPLMLQGQASGRSAGWPPPTRLTGGQMRFVVGGRRTSTTDDGGTGRGRDTSAVHVRVTYSEEGGGDVCRHILKRAAETFAGVTEELCEPAREP</sequence>
<feature type="non-terminal residue" evidence="2">
    <location>
        <position position="1"/>
    </location>
</feature>
<proteinExistence type="predicted"/>
<accession>K0SF25</accession>
<reference evidence="2 3" key="1">
    <citation type="journal article" date="2012" name="Genome Biol.">
        <title>Genome and low-iron response of an oceanic diatom adapted to chronic iron limitation.</title>
        <authorList>
            <person name="Lommer M."/>
            <person name="Specht M."/>
            <person name="Roy A.S."/>
            <person name="Kraemer L."/>
            <person name="Andreson R."/>
            <person name="Gutowska M.A."/>
            <person name="Wolf J."/>
            <person name="Bergner S.V."/>
            <person name="Schilhabel M.B."/>
            <person name="Klostermeier U.C."/>
            <person name="Beiko R.G."/>
            <person name="Rosenstiel P."/>
            <person name="Hippler M."/>
            <person name="Laroche J."/>
        </authorList>
    </citation>
    <scope>NUCLEOTIDE SEQUENCE [LARGE SCALE GENOMIC DNA]</scope>
    <source>
        <strain evidence="2 3">CCMP1005</strain>
    </source>
</reference>
<evidence type="ECO:0000313" key="3">
    <source>
        <dbReference type="Proteomes" id="UP000266841"/>
    </source>
</evidence>
<gene>
    <name evidence="2" type="ORF">THAOC_22798</name>
</gene>
<keyword evidence="3" id="KW-1185">Reference proteome</keyword>
<dbReference type="AlphaFoldDB" id="K0SF25"/>
<comment type="caution">
    <text evidence="2">The sequence shown here is derived from an EMBL/GenBank/DDBJ whole genome shotgun (WGS) entry which is preliminary data.</text>
</comment>